<dbReference type="Proteomes" id="UP000274909">
    <property type="component" value="Unassembled WGS sequence"/>
</dbReference>
<evidence type="ECO:0000256" key="1">
    <source>
        <dbReference type="SAM" id="MobiDB-lite"/>
    </source>
</evidence>
<accession>A0A3S0X0P4</accession>
<dbReference type="EMBL" id="RZGZ01000001">
    <property type="protein sequence ID" value="RUR03143.1"/>
    <property type="molecule type" value="Genomic_DNA"/>
</dbReference>
<feature type="region of interest" description="Disordered" evidence="1">
    <location>
        <begin position="120"/>
        <end position="155"/>
    </location>
</feature>
<evidence type="ECO:0000313" key="3">
    <source>
        <dbReference type="Proteomes" id="UP000274909"/>
    </source>
</evidence>
<evidence type="ECO:0000313" key="2">
    <source>
        <dbReference type="EMBL" id="RUR03143.1"/>
    </source>
</evidence>
<proteinExistence type="predicted"/>
<gene>
    <name evidence="2" type="ORF">ELQ94_00875</name>
</gene>
<feature type="compositionally biased region" description="Basic and acidic residues" evidence="1">
    <location>
        <begin position="143"/>
        <end position="155"/>
    </location>
</feature>
<keyword evidence="3" id="KW-1185">Reference proteome</keyword>
<name>A0A3S0X0P4_9MICO</name>
<organism evidence="2 3">
    <name type="scientific">Labedella endophytica</name>
    <dbReference type="NCBI Taxonomy" id="1523160"/>
    <lineage>
        <taxon>Bacteria</taxon>
        <taxon>Bacillati</taxon>
        <taxon>Actinomycetota</taxon>
        <taxon>Actinomycetes</taxon>
        <taxon>Micrococcales</taxon>
        <taxon>Microbacteriaceae</taxon>
        <taxon>Labedella</taxon>
    </lineage>
</organism>
<dbReference type="RefSeq" id="WP_127046248.1">
    <property type="nucleotide sequence ID" value="NZ_RZGZ01000001.1"/>
</dbReference>
<protein>
    <submittedName>
        <fullName evidence="2">Uncharacterized protein</fullName>
    </submittedName>
</protein>
<dbReference type="OrthoDB" id="3695445at2"/>
<comment type="caution">
    <text evidence="2">The sequence shown here is derived from an EMBL/GenBank/DDBJ whole genome shotgun (WGS) entry which is preliminary data.</text>
</comment>
<dbReference type="AlphaFoldDB" id="A0A3S0X0P4"/>
<sequence>MGLKRTIAVGATGVAAGLVARALVREMRNGEGEGSHPEGWKSVTILGDSADFAVDGYPEPLRDLAPMLEVRVDRAPGDKGFEVHARVLHGSELPPSVDDDDPERALRRALRDAKQVFETGEVLRATPRPHGHRPSTVFGAIVDRAEDDAKGEGVL</sequence>
<reference evidence="2 3" key="1">
    <citation type="submission" date="2018-12" db="EMBL/GenBank/DDBJ databases">
        <authorList>
            <person name="Li F."/>
        </authorList>
    </citation>
    <scope>NUCLEOTIDE SEQUENCE [LARGE SCALE GENOMIC DNA]</scope>
    <source>
        <strain evidence="2 3">EGI 6500705</strain>
    </source>
</reference>